<evidence type="ECO:0000313" key="4">
    <source>
        <dbReference type="Proteomes" id="UP000777661"/>
    </source>
</evidence>
<organism evidence="3 4">
    <name type="scientific">Nitratireductor rhodophyticola</name>
    <dbReference type="NCBI Taxonomy" id="2854036"/>
    <lineage>
        <taxon>Bacteria</taxon>
        <taxon>Pseudomonadati</taxon>
        <taxon>Pseudomonadota</taxon>
        <taxon>Alphaproteobacteria</taxon>
        <taxon>Hyphomicrobiales</taxon>
        <taxon>Phyllobacteriaceae</taxon>
        <taxon>Nitratireductor</taxon>
    </lineage>
</organism>
<name>A0ABS7R3L8_9HYPH</name>
<accession>A0ABS7R3L8</accession>
<keyword evidence="2" id="KW-0732">Signal</keyword>
<dbReference type="InterPro" id="IPR021727">
    <property type="entry name" value="DUF3299"/>
</dbReference>
<dbReference type="EMBL" id="JAHSQO010000001">
    <property type="protein sequence ID" value="MBY8915509.1"/>
    <property type="molecule type" value="Genomic_DNA"/>
</dbReference>
<sequence length="207" mass="21698">MTGRCAAFLAASLGALSAPAFIASPAAGSETAPQPGSVRPVEWAALASPDPENPQSLATSKLSGQTISLSGYLLPADREGELVYSFMLVARRGACSHMQQPPPSQVIRVVPSTPYRLTSNYEPVTITGALQPGLEKTQLFILDGAAVITSGYTVRGARVSPNRTLPARTLPGGRTASPDNPWHRVVNGTKSSSQPPLVPPESLSRTR</sequence>
<feature type="signal peptide" evidence="2">
    <location>
        <begin position="1"/>
        <end position="22"/>
    </location>
</feature>
<gene>
    <name evidence="3" type="ORF">KVG22_02830</name>
</gene>
<evidence type="ECO:0000256" key="2">
    <source>
        <dbReference type="SAM" id="SignalP"/>
    </source>
</evidence>
<dbReference type="RefSeq" id="WP_223003952.1">
    <property type="nucleotide sequence ID" value="NZ_JAHSQO010000001.1"/>
</dbReference>
<evidence type="ECO:0000313" key="3">
    <source>
        <dbReference type="EMBL" id="MBY8915509.1"/>
    </source>
</evidence>
<proteinExistence type="predicted"/>
<dbReference type="Proteomes" id="UP000777661">
    <property type="component" value="Unassembled WGS sequence"/>
</dbReference>
<dbReference type="Pfam" id="PF11736">
    <property type="entry name" value="DUF3299"/>
    <property type="match status" value="1"/>
</dbReference>
<evidence type="ECO:0000256" key="1">
    <source>
        <dbReference type="SAM" id="MobiDB-lite"/>
    </source>
</evidence>
<protein>
    <submittedName>
        <fullName evidence="3">DUF3299 domain-containing protein</fullName>
    </submittedName>
</protein>
<feature type="region of interest" description="Disordered" evidence="1">
    <location>
        <begin position="162"/>
        <end position="207"/>
    </location>
</feature>
<keyword evidence="4" id="KW-1185">Reference proteome</keyword>
<dbReference type="Gene3D" id="2.40.50.870">
    <property type="entry name" value="Protein of unknown function (DUF3299)"/>
    <property type="match status" value="1"/>
</dbReference>
<feature type="chain" id="PRO_5047252610" evidence="2">
    <location>
        <begin position="23"/>
        <end position="207"/>
    </location>
</feature>
<comment type="caution">
    <text evidence="3">The sequence shown here is derived from an EMBL/GenBank/DDBJ whole genome shotgun (WGS) entry which is preliminary data.</text>
</comment>
<reference evidence="3 4" key="1">
    <citation type="submission" date="2021-06" db="EMBL/GenBank/DDBJ databases">
        <title>Nitratireductor porphyridii sp. nov., isolated from a small marine red alga, Porphyridium purpureum in South Korea.</title>
        <authorList>
            <person name="Kim K.H."/>
            <person name="Kristyanto S."/>
            <person name="Jeon C.O."/>
        </authorList>
    </citation>
    <scope>NUCLEOTIDE SEQUENCE [LARGE SCALE GENOMIC DNA]</scope>
    <source>
        <strain evidence="3 4">R6</strain>
    </source>
</reference>